<gene>
    <name evidence="1" type="ORF">QI031_26990</name>
</gene>
<evidence type="ECO:0000313" key="2">
    <source>
        <dbReference type="Proteomes" id="UP001223520"/>
    </source>
</evidence>
<sequence length="58" mass="6806">MNQKNLYNSSQSMRVFSRHQRSLFLVKDWISRIQKQSLCSTAVSMTDKLIWLLDADVS</sequence>
<reference evidence="1 2" key="1">
    <citation type="journal article" date="2023" name="Limnol Oceanogr Lett">
        <title>Environmental adaptations by the intertidal Antarctic cyanobacterium Halotia branconii CENA392 as revealed using long-read genome sequencing.</title>
        <authorList>
            <person name="Dextro R.B."/>
            <person name="Delbaje E."/>
            <person name="Freitas P.N.N."/>
            <person name="Geraldes V."/>
            <person name="Pinto E."/>
            <person name="Long P.F."/>
            <person name="Fiore M.F."/>
        </authorList>
    </citation>
    <scope>NUCLEOTIDE SEQUENCE [LARGE SCALE GENOMIC DNA]</scope>
    <source>
        <strain evidence="1 2">CENA392</strain>
    </source>
</reference>
<keyword evidence="2" id="KW-1185">Reference proteome</keyword>
<dbReference type="RefSeq" id="WP_281482650.1">
    <property type="nucleotide sequence ID" value="NZ_CP124543.1"/>
</dbReference>
<name>A0AAJ6P913_9CYAN</name>
<organism evidence="1 2">
    <name type="scientific">Halotia branconii CENA392</name>
    <dbReference type="NCBI Taxonomy" id="1539056"/>
    <lineage>
        <taxon>Bacteria</taxon>
        <taxon>Bacillati</taxon>
        <taxon>Cyanobacteriota</taxon>
        <taxon>Cyanophyceae</taxon>
        <taxon>Nostocales</taxon>
        <taxon>Nodulariaceae</taxon>
        <taxon>Halotia</taxon>
    </lineage>
</organism>
<dbReference type="EMBL" id="CP124543">
    <property type="protein sequence ID" value="WGV25349.1"/>
    <property type="molecule type" value="Genomic_DNA"/>
</dbReference>
<dbReference type="KEGG" id="hbq:QI031_26990"/>
<protein>
    <submittedName>
        <fullName evidence="1">Uncharacterized protein</fullName>
    </submittedName>
</protein>
<dbReference type="Proteomes" id="UP001223520">
    <property type="component" value="Chromosome"/>
</dbReference>
<dbReference type="AlphaFoldDB" id="A0AAJ6P913"/>
<evidence type="ECO:0000313" key="1">
    <source>
        <dbReference type="EMBL" id="WGV25349.1"/>
    </source>
</evidence>
<accession>A0AAJ6P913</accession>
<proteinExistence type="predicted"/>